<evidence type="ECO:0000313" key="2">
    <source>
        <dbReference type="Ensembl" id="ENSACCP00020013787.1"/>
    </source>
</evidence>
<dbReference type="Pfam" id="PF00058">
    <property type="entry name" value="Ldl_recept_b"/>
    <property type="match status" value="3"/>
</dbReference>
<protein>
    <submittedName>
        <fullName evidence="2">Uncharacterized protein</fullName>
    </submittedName>
</protein>
<reference evidence="2" key="2">
    <citation type="submission" date="2025-09" db="UniProtKB">
        <authorList>
            <consortium name="Ensembl"/>
        </authorList>
    </citation>
    <scope>IDENTIFICATION</scope>
</reference>
<dbReference type="PANTHER" id="PTHR46513">
    <property type="entry name" value="VITELLOGENIN RECEPTOR-LIKE PROTEIN-RELATED-RELATED"/>
    <property type="match status" value="1"/>
</dbReference>
<dbReference type="Gene3D" id="2.120.10.30">
    <property type="entry name" value="TolB, C-terminal domain"/>
    <property type="match status" value="2"/>
</dbReference>
<sequence length="247" mass="28050">IFWLMSLRVTFLNRHAHVMFWTDWGQNPRIEKASMDGKIDSGPLISVALLTRDNVCYRKLYWTDQGTDSGVPAKIASASMDGSGIQTLFTDMPRHIVVNPKNRYLFWADYGQNPKIERAFLDCTNRTVLVSEGIVTPRGLAIDHSNGYIYWVDDSLDMIARIQPDGGDVEIVRYGSRYPTPYGITVFGNSMIWVDRNLKKVFQASKEPGNTDQPTVIRDNINWLRDVTIYNSHFQTACVLGISSSDF</sequence>
<dbReference type="Ensembl" id="ENSACCT00020014407.1">
    <property type="protein sequence ID" value="ENSACCP00020013787.1"/>
    <property type="gene ID" value="ENSACCG00020009518.1"/>
</dbReference>
<accession>A0A663END6</accession>
<organism evidence="2 3">
    <name type="scientific">Aquila chrysaetos chrysaetos</name>
    <dbReference type="NCBI Taxonomy" id="223781"/>
    <lineage>
        <taxon>Eukaryota</taxon>
        <taxon>Metazoa</taxon>
        <taxon>Chordata</taxon>
        <taxon>Craniata</taxon>
        <taxon>Vertebrata</taxon>
        <taxon>Euteleostomi</taxon>
        <taxon>Archelosauria</taxon>
        <taxon>Archosauria</taxon>
        <taxon>Dinosauria</taxon>
        <taxon>Saurischia</taxon>
        <taxon>Theropoda</taxon>
        <taxon>Coelurosauria</taxon>
        <taxon>Aves</taxon>
        <taxon>Neognathae</taxon>
        <taxon>Neoaves</taxon>
        <taxon>Telluraves</taxon>
        <taxon>Accipitrimorphae</taxon>
        <taxon>Accipitriformes</taxon>
        <taxon>Accipitridae</taxon>
        <taxon>Accipitrinae</taxon>
        <taxon>Aquila</taxon>
    </lineage>
</organism>
<dbReference type="SUPFAM" id="SSF63825">
    <property type="entry name" value="YWTD domain"/>
    <property type="match status" value="1"/>
</dbReference>
<dbReference type="InterPro" id="IPR050778">
    <property type="entry name" value="Cueball_EGF_LRP_Nidogen"/>
</dbReference>
<dbReference type="InParanoid" id="A0A663END6"/>
<dbReference type="InterPro" id="IPR000033">
    <property type="entry name" value="LDLR_classB_rpt"/>
</dbReference>
<dbReference type="PANTHER" id="PTHR46513:SF13">
    <property type="entry name" value="EGF-LIKE DOMAIN-CONTAINING PROTEIN"/>
    <property type="match status" value="1"/>
</dbReference>
<dbReference type="AlphaFoldDB" id="A0A663END6"/>
<evidence type="ECO:0000313" key="3">
    <source>
        <dbReference type="Proteomes" id="UP000472275"/>
    </source>
</evidence>
<feature type="repeat" description="LDL-receptor class B" evidence="1">
    <location>
        <begin position="147"/>
        <end position="190"/>
    </location>
</feature>
<keyword evidence="3" id="KW-1185">Reference proteome</keyword>
<evidence type="ECO:0000256" key="1">
    <source>
        <dbReference type="PROSITE-ProRule" id="PRU00461"/>
    </source>
</evidence>
<name>A0A663END6_AQUCH</name>
<dbReference type="Proteomes" id="UP000472275">
    <property type="component" value="Chromosome 6"/>
</dbReference>
<proteinExistence type="predicted"/>
<dbReference type="InterPro" id="IPR011042">
    <property type="entry name" value="6-blade_b-propeller_TolB-like"/>
</dbReference>
<dbReference type="PROSITE" id="PS51120">
    <property type="entry name" value="LDLRB"/>
    <property type="match status" value="2"/>
</dbReference>
<dbReference type="GeneTree" id="ENSGT00940000158366"/>
<reference evidence="2" key="1">
    <citation type="submission" date="2025-08" db="UniProtKB">
        <authorList>
            <consortium name="Ensembl"/>
        </authorList>
    </citation>
    <scope>IDENTIFICATION</scope>
</reference>
<feature type="repeat" description="LDL-receptor class B" evidence="1">
    <location>
        <begin position="103"/>
        <end position="146"/>
    </location>
</feature>
<dbReference type="SMART" id="SM00135">
    <property type="entry name" value="LY"/>
    <property type="match status" value="4"/>
</dbReference>